<evidence type="ECO:0000256" key="3">
    <source>
        <dbReference type="ARBA" id="ARBA00022989"/>
    </source>
</evidence>
<dbReference type="eggNOG" id="COG3795">
    <property type="taxonomic scope" value="Bacteria"/>
</dbReference>
<feature type="region of interest" description="Disordered" evidence="5">
    <location>
        <begin position="1"/>
        <end position="26"/>
    </location>
</feature>
<proteinExistence type="predicted"/>
<dbReference type="STRING" id="1112204.GPOL_c05120"/>
<dbReference type="EMBL" id="CP003119">
    <property type="protein sequence ID" value="AFA71581.1"/>
    <property type="molecule type" value="Genomic_DNA"/>
</dbReference>
<evidence type="ECO:0000256" key="5">
    <source>
        <dbReference type="SAM" id="MobiDB-lite"/>
    </source>
</evidence>
<dbReference type="HOGENOM" id="CLU_120475_0_0_11"/>
<dbReference type="AlphaFoldDB" id="H6MUZ4"/>
<feature type="transmembrane region" description="Helical" evidence="6">
    <location>
        <begin position="121"/>
        <end position="141"/>
    </location>
</feature>
<keyword evidence="4 6" id="KW-0472">Membrane</keyword>
<organism evidence="7 8">
    <name type="scientific">Gordonia polyisoprenivorans (strain DSM 44266 / VH2)</name>
    <dbReference type="NCBI Taxonomy" id="1112204"/>
    <lineage>
        <taxon>Bacteria</taxon>
        <taxon>Bacillati</taxon>
        <taxon>Actinomycetota</taxon>
        <taxon>Actinomycetes</taxon>
        <taxon>Mycobacteriales</taxon>
        <taxon>Gordoniaceae</taxon>
        <taxon>Gordonia</taxon>
    </lineage>
</organism>
<evidence type="ECO:0000313" key="7">
    <source>
        <dbReference type="EMBL" id="AFA71581.1"/>
    </source>
</evidence>
<evidence type="ECO:0000256" key="4">
    <source>
        <dbReference type="ARBA" id="ARBA00023136"/>
    </source>
</evidence>
<reference evidence="7 8" key="1">
    <citation type="journal article" date="2012" name="Appl. Environ. Microbiol.">
        <title>Involvement of two latex-clearing proteins during rubber degradation and insights into the subsequent degradation pathway revealed by the genome sequence of Gordonia polyisoprenivorans strain VH2.</title>
        <authorList>
            <person name="Hiessl S."/>
            <person name="Schuldes J."/>
            <person name="Thurmer A."/>
            <person name="Halbsguth T."/>
            <person name="Broker D."/>
            <person name="Angelov A."/>
            <person name="Liebl W."/>
            <person name="Daniel R."/>
            <person name="Steinbuchel A."/>
        </authorList>
    </citation>
    <scope>NUCLEOTIDE SEQUENCE [LARGE SCALE GENOMIC DNA]</scope>
    <source>
        <strain evidence="8">DSM 44266 / VH2</strain>
    </source>
</reference>
<keyword evidence="3 6" id="KW-1133">Transmembrane helix</keyword>
<dbReference type="Pfam" id="PF13564">
    <property type="entry name" value="DoxX_2"/>
    <property type="match status" value="1"/>
</dbReference>
<feature type="transmembrane region" description="Helical" evidence="6">
    <location>
        <begin position="73"/>
        <end position="92"/>
    </location>
</feature>
<accession>H6MUZ4</accession>
<gene>
    <name evidence="7" type="ordered locus">GPOL_c05120</name>
</gene>
<name>H6MUZ4_GORPV</name>
<comment type="subcellular location">
    <subcellularLocation>
        <location evidence="1">Membrane</location>
        <topology evidence="1">Multi-pass membrane protein</topology>
    </subcellularLocation>
</comment>
<evidence type="ECO:0000256" key="6">
    <source>
        <dbReference type="SAM" id="Phobius"/>
    </source>
</evidence>
<feature type="transmembrane region" description="Helical" evidence="6">
    <location>
        <begin position="97"/>
        <end position="115"/>
    </location>
</feature>
<evidence type="ECO:0008006" key="9">
    <source>
        <dbReference type="Google" id="ProtNLM"/>
    </source>
</evidence>
<evidence type="ECO:0000256" key="2">
    <source>
        <dbReference type="ARBA" id="ARBA00022692"/>
    </source>
</evidence>
<dbReference type="Proteomes" id="UP000009154">
    <property type="component" value="Chromosome"/>
</dbReference>
<dbReference type="GO" id="GO:0016020">
    <property type="term" value="C:membrane"/>
    <property type="evidence" value="ECO:0007669"/>
    <property type="project" value="UniProtKB-SubCell"/>
</dbReference>
<keyword evidence="8" id="KW-1185">Reference proteome</keyword>
<dbReference type="InterPro" id="IPR032808">
    <property type="entry name" value="DoxX"/>
</dbReference>
<dbReference type="KEGG" id="gpo:GPOL_c05120"/>
<keyword evidence="2 6" id="KW-0812">Transmembrane</keyword>
<protein>
    <recommendedName>
        <fullName evidence="9">DoxX family protein</fullName>
    </recommendedName>
</protein>
<sequence length="156" mass="16443">MTTQEDIMNTIDSTTAVGTTATPDATTESRRPARILGIVITVVVAAFLVFDVAGKLTRPQAVVDSMASLGFPIGQATVMGIVLAVCLIVFLVPRTAVLGALGLTAYLGGAVTANMRIESPLFSSTLFAVYLGVLLWVGLVLRRPELLAVVGLRRRN</sequence>
<evidence type="ECO:0000313" key="8">
    <source>
        <dbReference type="Proteomes" id="UP000009154"/>
    </source>
</evidence>
<feature type="transmembrane region" description="Helical" evidence="6">
    <location>
        <begin position="35"/>
        <end position="53"/>
    </location>
</feature>
<evidence type="ECO:0000256" key="1">
    <source>
        <dbReference type="ARBA" id="ARBA00004141"/>
    </source>
</evidence>